<evidence type="ECO:0000256" key="1">
    <source>
        <dbReference type="ARBA" id="ARBA00022723"/>
    </source>
</evidence>
<dbReference type="SMART" id="SM00275">
    <property type="entry name" value="G_alpha"/>
    <property type="match status" value="1"/>
</dbReference>
<evidence type="ECO:0000256" key="6">
    <source>
        <dbReference type="PIRSR" id="PIRSR601019-2"/>
    </source>
</evidence>
<dbReference type="InterPro" id="IPR027417">
    <property type="entry name" value="P-loop_NTPase"/>
</dbReference>
<dbReference type="PANTHER" id="PTHR10218:SF242">
    <property type="entry name" value="GUANINE NUCLEOTIDE-BINDING PROTEIN ALPHA-1 SUBUNIT"/>
    <property type="match status" value="1"/>
</dbReference>
<evidence type="ECO:0000256" key="3">
    <source>
        <dbReference type="ARBA" id="ARBA00023134"/>
    </source>
</evidence>
<evidence type="ECO:0000256" key="2">
    <source>
        <dbReference type="ARBA" id="ARBA00022741"/>
    </source>
</evidence>
<protein>
    <submittedName>
        <fullName evidence="7">Guanine nucleotide-binding protein alpha-2 subunit [Ustilago maydis 521]</fullName>
    </submittedName>
</protein>
<dbReference type="InterPro" id="IPR011025">
    <property type="entry name" value="GproteinA_insert"/>
</dbReference>
<evidence type="ECO:0000256" key="4">
    <source>
        <dbReference type="ARBA" id="ARBA00023224"/>
    </source>
</evidence>
<gene>
    <name evidence="7" type="ORF">RSOLAG22IIIB_01187</name>
</gene>
<dbReference type="EMBL" id="CYGV01001400">
    <property type="protein sequence ID" value="CUA73652.1"/>
    <property type="molecule type" value="Genomic_DNA"/>
</dbReference>
<dbReference type="GO" id="GO:0001664">
    <property type="term" value="F:G protein-coupled receptor binding"/>
    <property type="evidence" value="ECO:0007669"/>
    <property type="project" value="TreeGrafter"/>
</dbReference>
<evidence type="ECO:0000313" key="8">
    <source>
        <dbReference type="Proteomes" id="UP000044841"/>
    </source>
</evidence>
<dbReference type="FunFam" id="3.40.50.300:FF:000692">
    <property type="entry name" value="Guanine nucleotide-binding protein subunit alpha"/>
    <property type="match status" value="1"/>
</dbReference>
<dbReference type="SUPFAM" id="SSF52540">
    <property type="entry name" value="P-loop containing nucleoside triphosphate hydrolases"/>
    <property type="match status" value="1"/>
</dbReference>
<evidence type="ECO:0000256" key="5">
    <source>
        <dbReference type="PIRSR" id="PIRSR601019-1"/>
    </source>
</evidence>
<dbReference type="SUPFAM" id="SSF47895">
    <property type="entry name" value="Transducin (alpha subunit), insertion domain"/>
    <property type="match status" value="1"/>
</dbReference>
<dbReference type="CDD" id="cd00066">
    <property type="entry name" value="G-alpha"/>
    <property type="match status" value="1"/>
</dbReference>
<reference evidence="7 8" key="1">
    <citation type="submission" date="2015-07" db="EMBL/GenBank/DDBJ databases">
        <authorList>
            <person name="Noorani M."/>
        </authorList>
    </citation>
    <scope>NUCLEOTIDE SEQUENCE [LARGE SCALE GENOMIC DNA]</scope>
    <source>
        <strain evidence="7">BBA 69670</strain>
    </source>
</reference>
<dbReference type="InterPro" id="IPR008547">
    <property type="entry name" value="DUF829_TMEM53"/>
</dbReference>
<dbReference type="GO" id="GO:0005834">
    <property type="term" value="C:heterotrimeric G-protein complex"/>
    <property type="evidence" value="ECO:0007669"/>
    <property type="project" value="TreeGrafter"/>
</dbReference>
<accession>A0A0K6G4X2</accession>
<dbReference type="Pfam" id="PF05705">
    <property type="entry name" value="DUF829"/>
    <property type="match status" value="1"/>
</dbReference>
<keyword evidence="8" id="KW-1185">Reference proteome</keyword>
<dbReference type="Pfam" id="PF00503">
    <property type="entry name" value="G-alpha"/>
    <property type="match status" value="1"/>
</dbReference>
<dbReference type="GO" id="GO:0005737">
    <property type="term" value="C:cytoplasm"/>
    <property type="evidence" value="ECO:0007669"/>
    <property type="project" value="TreeGrafter"/>
</dbReference>
<keyword evidence="3 5" id="KW-0342">GTP-binding</keyword>
<dbReference type="GO" id="GO:0046872">
    <property type="term" value="F:metal ion binding"/>
    <property type="evidence" value="ECO:0007669"/>
    <property type="project" value="UniProtKB-KW"/>
</dbReference>
<dbReference type="GO" id="GO:0007186">
    <property type="term" value="P:G protein-coupled receptor signaling pathway"/>
    <property type="evidence" value="ECO:0007669"/>
    <property type="project" value="InterPro"/>
</dbReference>
<dbReference type="PROSITE" id="PS51882">
    <property type="entry name" value="G_ALPHA"/>
    <property type="match status" value="1"/>
</dbReference>
<dbReference type="InterPro" id="IPR001019">
    <property type="entry name" value="Gprotein_alpha_su"/>
</dbReference>
<dbReference type="PANTHER" id="PTHR10218">
    <property type="entry name" value="GTP-BINDING PROTEIN ALPHA SUBUNIT"/>
    <property type="match status" value="1"/>
</dbReference>
<dbReference type="Proteomes" id="UP000044841">
    <property type="component" value="Unassembled WGS sequence"/>
</dbReference>
<organism evidence="7 8">
    <name type="scientific">Rhizoctonia solani</name>
    <dbReference type="NCBI Taxonomy" id="456999"/>
    <lineage>
        <taxon>Eukaryota</taxon>
        <taxon>Fungi</taxon>
        <taxon>Dikarya</taxon>
        <taxon>Basidiomycota</taxon>
        <taxon>Agaricomycotina</taxon>
        <taxon>Agaricomycetes</taxon>
        <taxon>Cantharellales</taxon>
        <taxon>Ceratobasidiaceae</taxon>
        <taxon>Rhizoctonia</taxon>
    </lineage>
</organism>
<keyword evidence="1 6" id="KW-0479">Metal-binding</keyword>
<feature type="binding site" evidence="5">
    <location>
        <begin position="266"/>
        <end position="269"/>
    </location>
    <ligand>
        <name>GTP</name>
        <dbReference type="ChEBI" id="CHEBI:37565"/>
    </ligand>
</feature>
<feature type="binding site" evidence="6">
    <location>
        <position position="45"/>
    </location>
    <ligand>
        <name>Mg(2+)</name>
        <dbReference type="ChEBI" id="CHEBI:18420"/>
    </ligand>
</feature>
<name>A0A0K6G4X2_9AGAM</name>
<keyword evidence="6" id="KW-0460">Magnesium</keyword>
<proteinExistence type="predicted"/>
<keyword evidence="4" id="KW-0807">Transducer</keyword>
<dbReference type="GO" id="GO:0003924">
    <property type="term" value="F:GTPase activity"/>
    <property type="evidence" value="ECO:0007669"/>
    <property type="project" value="InterPro"/>
</dbReference>
<feature type="binding site" evidence="6">
    <location>
        <position position="178"/>
    </location>
    <ligand>
        <name>Mg(2+)</name>
        <dbReference type="ChEBI" id="CHEBI:18420"/>
    </ligand>
</feature>
<dbReference type="PRINTS" id="PR00318">
    <property type="entry name" value="GPROTEINA"/>
</dbReference>
<dbReference type="Gene3D" id="3.40.50.300">
    <property type="entry name" value="P-loop containing nucleotide triphosphate hydrolases"/>
    <property type="match status" value="1"/>
</dbReference>
<dbReference type="GO" id="GO:0005525">
    <property type="term" value="F:GTP binding"/>
    <property type="evidence" value="ECO:0007669"/>
    <property type="project" value="UniProtKB-KW"/>
</dbReference>
<sequence length="675" mass="75321">MGGCLSLDIGIGATGALNEIKAETGTCTEKKPKILLLGTSDSGKSTVLKQMRMAYNDRFTQQEIESYRQLVFNNIVRGAVMLIDALSVLKLQLSPENERFAETFRNVNDLQDGEVYPQELLQPLQEFWGDAGVQEGWSRANEVALPENLQYFFENLPRIFQQGYVPNTQDIFRCRAPTVGSTEVMLQPGDEDIQFVEIGGQRLARRQWVTAFNNIPAIIFLVSLNAYDQCLFQDFSVNRMQDAMDTWSSLCDSKYFKSINIILLFNKDDLFTEKVKISPIKQHFPDYDGPEGDADKGREYFRERFLKLSTKSSTNSVRSGGEPRPRKREIYTHYTTATSDAVLSRVIMTAIEGSHAPAKSPIIHYSVSRAMSSSTASKATQRVFDRVGGSDVYVSHPIEVPKEESASQRKSPPVILIFGWMDAQLPHLYKYTEQYNKIYPGATQILVRTHQNYFWKSNAANRASVFPVIKLLRDAGINEHTAAEKSGLLVHTFSNGGALAQTSLACAIAESLPSNATVPAIPAQAYIYDSLPGILNLRVTAIAFTAPIRSPALRSLAKLVVGAIYILGSVWRNTIGVVLGQKEDTFTRLHRELNEPRLLSQRVPRTYIYSDIDELIPSESVEGHAKKARALIGGGAGPELVKLVKFEGSSHVAHARKDGKKYWGEVVRTWEASYK</sequence>
<dbReference type="Gene3D" id="1.10.400.10">
    <property type="entry name" value="GI Alpha 1, domain 2-like"/>
    <property type="match status" value="1"/>
</dbReference>
<dbReference type="GO" id="GO:0031683">
    <property type="term" value="F:G-protein beta/gamma-subunit complex binding"/>
    <property type="evidence" value="ECO:0007669"/>
    <property type="project" value="InterPro"/>
</dbReference>
<dbReference type="GO" id="GO:0000750">
    <property type="term" value="P:pheromone-dependent signal transduction involved in conjugation with cellular fusion"/>
    <property type="evidence" value="ECO:0007669"/>
    <property type="project" value="TreeGrafter"/>
</dbReference>
<keyword evidence="2 5" id="KW-0547">Nucleotide-binding</keyword>
<evidence type="ECO:0000313" key="7">
    <source>
        <dbReference type="EMBL" id="CUA73652.1"/>
    </source>
</evidence>
<dbReference type="AlphaFoldDB" id="A0A0K6G4X2"/>